<organism evidence="1 2">
    <name type="scientific">Pistacia integerrima</name>
    <dbReference type="NCBI Taxonomy" id="434235"/>
    <lineage>
        <taxon>Eukaryota</taxon>
        <taxon>Viridiplantae</taxon>
        <taxon>Streptophyta</taxon>
        <taxon>Embryophyta</taxon>
        <taxon>Tracheophyta</taxon>
        <taxon>Spermatophyta</taxon>
        <taxon>Magnoliopsida</taxon>
        <taxon>eudicotyledons</taxon>
        <taxon>Gunneridae</taxon>
        <taxon>Pentapetalae</taxon>
        <taxon>rosids</taxon>
        <taxon>malvids</taxon>
        <taxon>Sapindales</taxon>
        <taxon>Anacardiaceae</taxon>
        <taxon>Pistacia</taxon>
    </lineage>
</organism>
<evidence type="ECO:0000313" key="2">
    <source>
        <dbReference type="Proteomes" id="UP001163603"/>
    </source>
</evidence>
<dbReference type="EMBL" id="CM047739">
    <property type="protein sequence ID" value="KAJ0043380.1"/>
    <property type="molecule type" value="Genomic_DNA"/>
</dbReference>
<name>A0ACC0Z0I4_9ROSI</name>
<comment type="caution">
    <text evidence="1">The sequence shown here is derived from an EMBL/GenBank/DDBJ whole genome shotgun (WGS) entry which is preliminary data.</text>
</comment>
<keyword evidence="2" id="KW-1185">Reference proteome</keyword>
<sequence>MCGKFIAGYPFWGGDRPGFCGHKDLELYCKDDTTFMRINHVEYRVLNINESAQVLKIARQDYLSGFCPPDGLVNTTFESTLFEYSPRYEKFTLRYGVPRGQIFCSIEEMEKNFNYTDGLISTLESGFMNFSVTVPVLKTFLEKANRSLSVVEEALKQGFEVEWKVNDMAFCDQCNQSNGSCGYDNFKKHTTCNCPPFQEACPTSPIGQPPQGKYLNF</sequence>
<accession>A0ACC0Z0I4</accession>
<dbReference type="Proteomes" id="UP001163603">
    <property type="component" value="Chromosome 4"/>
</dbReference>
<proteinExistence type="predicted"/>
<evidence type="ECO:0000313" key="1">
    <source>
        <dbReference type="EMBL" id="KAJ0043380.1"/>
    </source>
</evidence>
<reference evidence="2" key="1">
    <citation type="journal article" date="2023" name="G3 (Bethesda)">
        <title>Genome assembly and association tests identify interacting loci associated with vigor, precocity, and sex in interspecific pistachio rootstocks.</title>
        <authorList>
            <person name="Palmer W."/>
            <person name="Jacygrad E."/>
            <person name="Sagayaradj S."/>
            <person name="Cavanaugh K."/>
            <person name="Han R."/>
            <person name="Bertier L."/>
            <person name="Beede B."/>
            <person name="Kafkas S."/>
            <person name="Golino D."/>
            <person name="Preece J."/>
            <person name="Michelmore R."/>
        </authorList>
    </citation>
    <scope>NUCLEOTIDE SEQUENCE [LARGE SCALE GENOMIC DNA]</scope>
</reference>
<protein>
    <submittedName>
        <fullName evidence="1">Uncharacterized protein</fullName>
    </submittedName>
</protein>
<gene>
    <name evidence="1" type="ORF">Pint_18739</name>
</gene>